<name>A0A0E9TQS7_ANGAN</name>
<evidence type="ECO:0000313" key="1">
    <source>
        <dbReference type="EMBL" id="JAH55787.1"/>
    </source>
</evidence>
<proteinExistence type="predicted"/>
<dbReference type="AlphaFoldDB" id="A0A0E9TQS7"/>
<reference evidence="1" key="2">
    <citation type="journal article" date="2015" name="Fish Shellfish Immunol.">
        <title>Early steps in the European eel (Anguilla anguilla)-Vibrio vulnificus interaction in the gills: Role of the RtxA13 toxin.</title>
        <authorList>
            <person name="Callol A."/>
            <person name="Pajuelo D."/>
            <person name="Ebbesson L."/>
            <person name="Teles M."/>
            <person name="MacKenzie S."/>
            <person name="Amaro C."/>
        </authorList>
    </citation>
    <scope>NUCLEOTIDE SEQUENCE</scope>
</reference>
<organism evidence="1">
    <name type="scientific">Anguilla anguilla</name>
    <name type="common">European freshwater eel</name>
    <name type="synonym">Muraena anguilla</name>
    <dbReference type="NCBI Taxonomy" id="7936"/>
    <lineage>
        <taxon>Eukaryota</taxon>
        <taxon>Metazoa</taxon>
        <taxon>Chordata</taxon>
        <taxon>Craniata</taxon>
        <taxon>Vertebrata</taxon>
        <taxon>Euteleostomi</taxon>
        <taxon>Actinopterygii</taxon>
        <taxon>Neopterygii</taxon>
        <taxon>Teleostei</taxon>
        <taxon>Anguilliformes</taxon>
        <taxon>Anguillidae</taxon>
        <taxon>Anguilla</taxon>
    </lineage>
</organism>
<protein>
    <submittedName>
        <fullName evidence="1">Uncharacterized protein</fullName>
    </submittedName>
</protein>
<reference evidence="1" key="1">
    <citation type="submission" date="2014-11" db="EMBL/GenBank/DDBJ databases">
        <authorList>
            <person name="Amaro Gonzalez C."/>
        </authorList>
    </citation>
    <scope>NUCLEOTIDE SEQUENCE</scope>
</reference>
<dbReference type="EMBL" id="GBXM01052790">
    <property type="protein sequence ID" value="JAH55787.1"/>
    <property type="molecule type" value="Transcribed_RNA"/>
</dbReference>
<sequence>MYVDVNLCIDSFWLSLWTCKHNKDGCFKC</sequence>
<accession>A0A0E9TQS7</accession>